<comment type="similarity">
    <text evidence="1">Belongs to the QNG1 protein family.</text>
</comment>
<evidence type="ECO:0000313" key="2">
    <source>
        <dbReference type="EMBL" id="ORY83930.1"/>
    </source>
</evidence>
<dbReference type="PANTHER" id="PTHR21314:SF1">
    <property type="entry name" value="QUEUOSINE SALVAGE PROTEIN"/>
    <property type="match status" value="1"/>
</dbReference>
<evidence type="ECO:0000313" key="3">
    <source>
        <dbReference type="Proteomes" id="UP000193920"/>
    </source>
</evidence>
<evidence type="ECO:0000256" key="1">
    <source>
        <dbReference type="RuleBase" id="RU365002"/>
    </source>
</evidence>
<dbReference type="AlphaFoldDB" id="A0A1Y2FJ10"/>
<keyword evidence="3" id="KW-1185">Reference proteome</keyword>
<name>A0A1Y2FJ10_9FUNG</name>
<protein>
    <recommendedName>
        <fullName evidence="1">Queuosine 5'-phosphate N-glycosylase/hydrolase</fullName>
        <ecNumber evidence="1">3.2.2.-</ecNumber>
    </recommendedName>
    <alternativeName>
        <fullName evidence="1">Queuosine-nucleotide N-glycosylase/hydrolase</fullName>
    </alternativeName>
</protein>
<organism evidence="2 3">
    <name type="scientific">Neocallimastix californiae</name>
    <dbReference type="NCBI Taxonomy" id="1754190"/>
    <lineage>
        <taxon>Eukaryota</taxon>
        <taxon>Fungi</taxon>
        <taxon>Fungi incertae sedis</taxon>
        <taxon>Chytridiomycota</taxon>
        <taxon>Chytridiomycota incertae sedis</taxon>
        <taxon>Neocallimastigomycetes</taxon>
        <taxon>Neocallimastigales</taxon>
        <taxon>Neocallimastigaceae</taxon>
        <taxon>Neocallimastix</taxon>
    </lineage>
</organism>
<dbReference type="OrthoDB" id="416777at2759"/>
<dbReference type="STRING" id="1754190.A0A1Y2FJ10"/>
<dbReference type="Pfam" id="PF10343">
    <property type="entry name" value="Q_salvage"/>
    <property type="match status" value="1"/>
</dbReference>
<comment type="function">
    <text evidence="1">Catalyzes the hydrolysis of queuosine 5'-phosphate, releasing the nucleobase queuine (q). Is required for salvage of queuine from exogenous queuosine (Q) that is imported and then converted to queuosine 5'-phosphate intracellularly.</text>
</comment>
<dbReference type="GO" id="GO:0016787">
    <property type="term" value="F:hydrolase activity"/>
    <property type="evidence" value="ECO:0007669"/>
    <property type="project" value="UniProtKB-KW"/>
</dbReference>
<dbReference type="Proteomes" id="UP000193920">
    <property type="component" value="Unassembled WGS sequence"/>
</dbReference>
<dbReference type="PANTHER" id="PTHR21314">
    <property type="entry name" value="QUEUOSINE 5'-PHOSPHATE N-GLYCOSYLASE_HYDROLASE-RELATED"/>
    <property type="match status" value="1"/>
</dbReference>
<dbReference type="GO" id="GO:0006400">
    <property type="term" value="P:tRNA modification"/>
    <property type="evidence" value="ECO:0007669"/>
    <property type="project" value="TreeGrafter"/>
</dbReference>
<dbReference type="InterPro" id="IPR019438">
    <property type="entry name" value="Q_salvage"/>
</dbReference>
<sequence>MISLEDPILPKDDYIEAIRRSCKELYNETEKDGSIEINDEGINRFIEMIKNNNFESFKKYYDTNNPLKVPLKFDTLEEELNFVALNALLAFGSGWRDELHDACKRGAANTIKFGIISMHISKMNYGTINHMANLTISDISSIFQIPLLGEEETKENMPGVTVSTKHCLREFAEKLQYVFHKTALDLKKGGYKSLAQFIMHLINSTKNEVNRAEVILKGIINVLTVFQDSAIVNGKEVFIFKKAQLFVYSLHKAFHKKYPLFNIKGVENLTIFADNVIPTLLNHLGVLKLSPLILKSIEQKENMSKTNMDVKLRAASIIACERIVNKLKEQNIKYMDNEILETDIDTYIWNLGKEDNYRGLTRIINKDTIYY</sequence>
<gene>
    <name evidence="2" type="ORF">LY90DRAFT_663640</name>
</gene>
<dbReference type="EMBL" id="MCOG01000006">
    <property type="protein sequence ID" value="ORY83930.1"/>
    <property type="molecule type" value="Genomic_DNA"/>
</dbReference>
<accession>A0A1Y2FJ10</accession>
<keyword evidence="1" id="KW-0378">Hydrolase</keyword>
<proteinExistence type="inferred from homology"/>
<reference evidence="2 3" key="1">
    <citation type="submission" date="2016-08" db="EMBL/GenBank/DDBJ databases">
        <title>A Parts List for Fungal Cellulosomes Revealed by Comparative Genomics.</title>
        <authorList>
            <consortium name="DOE Joint Genome Institute"/>
            <person name="Haitjema C.H."/>
            <person name="Gilmore S.P."/>
            <person name="Henske J.K."/>
            <person name="Solomon K.V."/>
            <person name="De Groot R."/>
            <person name="Kuo A."/>
            <person name="Mondo S.J."/>
            <person name="Salamov A.A."/>
            <person name="Labutti K."/>
            <person name="Zhao Z."/>
            <person name="Chiniquy J."/>
            <person name="Barry K."/>
            <person name="Brewer H.M."/>
            <person name="Purvine S.O."/>
            <person name="Wright A.T."/>
            <person name="Boxma B."/>
            <person name="Van Alen T."/>
            <person name="Hackstein J.H."/>
            <person name="Baker S.E."/>
            <person name="Grigoriev I.V."/>
            <person name="O'Malley M.A."/>
        </authorList>
    </citation>
    <scope>NUCLEOTIDE SEQUENCE [LARGE SCALE GENOMIC DNA]</scope>
    <source>
        <strain evidence="2 3">G1</strain>
    </source>
</reference>
<dbReference type="EC" id="3.2.2.-" evidence="1"/>
<comment type="catalytic activity">
    <reaction evidence="1">
        <text>queuosine 5'-phosphate + H2O = queuine + D-ribose 5-phosphate</text>
        <dbReference type="Rhea" id="RHEA:75387"/>
        <dbReference type="ChEBI" id="CHEBI:15377"/>
        <dbReference type="ChEBI" id="CHEBI:17433"/>
        <dbReference type="ChEBI" id="CHEBI:78346"/>
        <dbReference type="ChEBI" id="CHEBI:194371"/>
    </reaction>
    <physiologicalReaction direction="left-to-right" evidence="1">
        <dbReference type="Rhea" id="RHEA:75388"/>
    </physiologicalReaction>
</comment>
<comment type="caution">
    <text evidence="2">The sequence shown here is derived from an EMBL/GenBank/DDBJ whole genome shotgun (WGS) entry which is preliminary data.</text>
</comment>